<dbReference type="PRINTS" id="PR00420">
    <property type="entry name" value="RNGMNOXGNASE"/>
</dbReference>
<evidence type="ECO:0000256" key="2">
    <source>
        <dbReference type="ARBA" id="ARBA00004749"/>
    </source>
</evidence>
<sequence>MKKLLCDVLIFGGGIIGASLALRLSQSGIKVIIVDHKHPAPIKKKTTPYIRVAAINCASVEFLKKIKIWEKIPSNLCIPYHHLEAWEWPSAKITFHSLSVGVPKMGLIIENNRLQLALWENFINFKTITLCCPAVLVSMYYDGSSWRCLLDDGTIIISRLLIGADGIYSQIRKKLGIGVIGWKYHQCCMLLTIKTEKYQYGTIWQIFTPYGPIGFLPLYNHWGSLMWYNTPEYIQKLQQLPTEILEKEIGNNFKNQLGNVKLYNITVAPLIRQRAYSYITPGGALVGDAAHSLHPLAGQGINLGLRDVASLSHLLINSRVFDEYSSVSEVLISYQNNRKYDSALMQTSIDWLYFVFHNNFWPLKIARNIAFMAIERSTYLKKKILLYALGI</sequence>
<organism evidence="9 10">
    <name type="scientific">Candidatus Blochmannia vicinus</name>
    <name type="common">nom. nud.</name>
    <dbReference type="NCBI Taxonomy" id="251540"/>
    <lineage>
        <taxon>Bacteria</taxon>
        <taxon>Pseudomonadati</taxon>
        <taxon>Pseudomonadota</taxon>
        <taxon>Gammaproteobacteria</taxon>
        <taxon>Enterobacterales</taxon>
        <taxon>Enterobacteriaceae</taxon>
        <taxon>ant endosymbionts</taxon>
        <taxon>Candidatus Blochmanniella</taxon>
    </lineage>
</organism>
<keyword evidence="7 9" id="KW-0503">Monooxygenase</keyword>
<name>A0A9Q8X2T6_9ENTR</name>
<evidence type="ECO:0000256" key="6">
    <source>
        <dbReference type="ARBA" id="ARBA00023002"/>
    </source>
</evidence>
<dbReference type="Proteomes" id="UP001056209">
    <property type="component" value="Chromosome"/>
</dbReference>
<reference evidence="9" key="1">
    <citation type="submission" date="2022-05" db="EMBL/GenBank/DDBJ databases">
        <title>Impact of host demography and evolutionary history on endosymbiont molecular evolution: a test in carpenter ants (Genus Camponotus) and their Blochmannia endosymbionts.</title>
        <authorList>
            <person name="Manthey J.D."/>
            <person name="Giron J.C."/>
            <person name="Hruska J.P."/>
        </authorList>
    </citation>
    <scope>NUCLEOTIDE SEQUENCE</scope>
    <source>
        <strain evidence="9">C-039</strain>
    </source>
</reference>
<protein>
    <submittedName>
        <fullName evidence="9">FAD-dependent monooxygenase</fullName>
    </submittedName>
</protein>
<dbReference type="InterPro" id="IPR018168">
    <property type="entry name" value="Ubi_Hdrlase_CS"/>
</dbReference>
<dbReference type="Pfam" id="PF01494">
    <property type="entry name" value="FAD_binding_3"/>
    <property type="match status" value="1"/>
</dbReference>
<dbReference type="SUPFAM" id="SSF51905">
    <property type="entry name" value="FAD/NAD(P)-binding domain"/>
    <property type="match status" value="1"/>
</dbReference>
<comment type="cofactor">
    <cofactor evidence="1">
        <name>FAD</name>
        <dbReference type="ChEBI" id="CHEBI:57692"/>
    </cofactor>
</comment>
<evidence type="ECO:0000256" key="4">
    <source>
        <dbReference type="ARBA" id="ARBA00022630"/>
    </source>
</evidence>
<gene>
    <name evidence="9" type="ORF">M9393_01620</name>
</gene>
<dbReference type="PANTHER" id="PTHR43876:SF10">
    <property type="entry name" value="3-DEMETHOXYUBIQUINOL 3-HYDROXYLASE"/>
    <property type="match status" value="1"/>
</dbReference>
<dbReference type="InterPro" id="IPR002938">
    <property type="entry name" value="FAD-bd"/>
</dbReference>
<feature type="domain" description="FAD-binding" evidence="8">
    <location>
        <begin position="6"/>
        <end position="317"/>
    </location>
</feature>
<dbReference type="InterPro" id="IPR010971">
    <property type="entry name" value="UbiH/COQ6"/>
</dbReference>
<keyword evidence="4" id="KW-0285">Flavoprotein</keyword>
<comment type="pathway">
    <text evidence="2">Cofactor biosynthesis; ubiquinone biosynthesis.</text>
</comment>
<dbReference type="PROSITE" id="PS01304">
    <property type="entry name" value="UBIH"/>
    <property type="match status" value="1"/>
</dbReference>
<evidence type="ECO:0000256" key="5">
    <source>
        <dbReference type="ARBA" id="ARBA00022827"/>
    </source>
</evidence>
<evidence type="ECO:0000256" key="7">
    <source>
        <dbReference type="ARBA" id="ARBA00023033"/>
    </source>
</evidence>
<dbReference type="PANTHER" id="PTHR43876">
    <property type="entry name" value="UBIQUINONE BIOSYNTHESIS MONOOXYGENASE COQ6, MITOCHONDRIAL"/>
    <property type="match status" value="1"/>
</dbReference>
<keyword evidence="5" id="KW-0274">FAD</keyword>
<evidence type="ECO:0000256" key="3">
    <source>
        <dbReference type="ARBA" id="ARBA00005349"/>
    </source>
</evidence>
<dbReference type="GO" id="GO:0008682">
    <property type="term" value="F:3-demethoxyubiquinol 3-hydroxylase activity"/>
    <property type="evidence" value="ECO:0007669"/>
    <property type="project" value="TreeGrafter"/>
</dbReference>
<keyword evidence="6" id="KW-0560">Oxidoreductase</keyword>
<evidence type="ECO:0000256" key="1">
    <source>
        <dbReference type="ARBA" id="ARBA00001974"/>
    </source>
</evidence>
<proteinExistence type="inferred from homology"/>
<dbReference type="InterPro" id="IPR051205">
    <property type="entry name" value="UbiH/COQ6_monooxygenase"/>
</dbReference>
<evidence type="ECO:0000259" key="8">
    <source>
        <dbReference type="Pfam" id="PF01494"/>
    </source>
</evidence>
<dbReference type="InterPro" id="IPR036188">
    <property type="entry name" value="FAD/NAD-bd_sf"/>
</dbReference>
<comment type="similarity">
    <text evidence="3">Belongs to the UbiH/COQ6 family.</text>
</comment>
<dbReference type="NCBIfam" id="TIGR01988">
    <property type="entry name" value="Ubi-OHases"/>
    <property type="match status" value="1"/>
</dbReference>
<evidence type="ECO:0000313" key="10">
    <source>
        <dbReference type="Proteomes" id="UP001056209"/>
    </source>
</evidence>
<accession>A0A9Q8X2T6</accession>
<dbReference type="EMBL" id="CP097753">
    <property type="protein sequence ID" value="URJ28431.1"/>
    <property type="molecule type" value="Genomic_DNA"/>
</dbReference>
<dbReference type="Gene3D" id="3.50.50.60">
    <property type="entry name" value="FAD/NAD(P)-binding domain"/>
    <property type="match status" value="2"/>
</dbReference>
<evidence type="ECO:0000313" key="9">
    <source>
        <dbReference type="EMBL" id="URJ28431.1"/>
    </source>
</evidence>
<dbReference type="GO" id="GO:0071949">
    <property type="term" value="F:FAD binding"/>
    <property type="evidence" value="ECO:0007669"/>
    <property type="project" value="InterPro"/>
</dbReference>
<dbReference type="GO" id="GO:0006744">
    <property type="term" value="P:ubiquinone biosynthetic process"/>
    <property type="evidence" value="ECO:0007669"/>
    <property type="project" value="InterPro"/>
</dbReference>
<dbReference type="AlphaFoldDB" id="A0A9Q8X2T6"/>
<dbReference type="RefSeq" id="WP_250248885.1">
    <property type="nucleotide sequence ID" value="NZ_CP097753.1"/>
</dbReference>